<keyword evidence="2" id="KW-0238">DNA-binding</keyword>
<dbReference type="SUPFAM" id="SSF46689">
    <property type="entry name" value="Homeodomain-like"/>
    <property type="match status" value="2"/>
</dbReference>
<dbReference type="InterPro" id="IPR009594">
    <property type="entry name" value="Tscrpt_reg_HTH_AraC_N"/>
</dbReference>
<dbReference type="PANTHER" id="PTHR43280:SF28">
    <property type="entry name" value="HTH-TYPE TRANSCRIPTIONAL ACTIVATOR RHAS"/>
    <property type="match status" value="1"/>
</dbReference>
<dbReference type="InterPro" id="IPR018062">
    <property type="entry name" value="HTH_AraC-typ_CS"/>
</dbReference>
<dbReference type="Gene3D" id="1.10.10.60">
    <property type="entry name" value="Homeodomain-like"/>
    <property type="match status" value="2"/>
</dbReference>
<dbReference type="KEGG" id="pgin:FRZ67_07645"/>
<dbReference type="PRINTS" id="PR00032">
    <property type="entry name" value="HTHARAC"/>
</dbReference>
<dbReference type="AlphaFoldDB" id="A0A5B8V778"/>
<dbReference type="RefSeq" id="WP_147188980.1">
    <property type="nucleotide sequence ID" value="NZ_CP042435.1"/>
</dbReference>
<dbReference type="Pfam" id="PF12833">
    <property type="entry name" value="HTH_18"/>
    <property type="match status" value="1"/>
</dbReference>
<keyword evidence="1" id="KW-0805">Transcription regulation</keyword>
<evidence type="ECO:0000259" key="4">
    <source>
        <dbReference type="PROSITE" id="PS01124"/>
    </source>
</evidence>
<dbReference type="PANTHER" id="PTHR43280">
    <property type="entry name" value="ARAC-FAMILY TRANSCRIPTIONAL REGULATOR"/>
    <property type="match status" value="1"/>
</dbReference>
<evidence type="ECO:0000313" key="5">
    <source>
        <dbReference type="EMBL" id="QEC67172.1"/>
    </source>
</evidence>
<gene>
    <name evidence="5" type="ORF">FRZ67_07645</name>
</gene>
<evidence type="ECO:0000256" key="3">
    <source>
        <dbReference type="ARBA" id="ARBA00023163"/>
    </source>
</evidence>
<dbReference type="InterPro" id="IPR018060">
    <property type="entry name" value="HTH_AraC"/>
</dbReference>
<keyword evidence="6" id="KW-1185">Reference proteome</keyword>
<dbReference type="InterPro" id="IPR020449">
    <property type="entry name" value="Tscrpt_reg_AraC-type_HTH"/>
</dbReference>
<dbReference type="PROSITE" id="PS00041">
    <property type="entry name" value="HTH_ARAC_FAMILY_1"/>
    <property type="match status" value="1"/>
</dbReference>
<dbReference type="GO" id="GO:0003700">
    <property type="term" value="F:DNA-binding transcription factor activity"/>
    <property type="evidence" value="ECO:0007669"/>
    <property type="project" value="InterPro"/>
</dbReference>
<organism evidence="5 6">
    <name type="scientific">Panacibacter ginsenosidivorans</name>
    <dbReference type="NCBI Taxonomy" id="1813871"/>
    <lineage>
        <taxon>Bacteria</taxon>
        <taxon>Pseudomonadati</taxon>
        <taxon>Bacteroidota</taxon>
        <taxon>Chitinophagia</taxon>
        <taxon>Chitinophagales</taxon>
        <taxon>Chitinophagaceae</taxon>
        <taxon>Panacibacter</taxon>
    </lineage>
</organism>
<evidence type="ECO:0000256" key="1">
    <source>
        <dbReference type="ARBA" id="ARBA00023015"/>
    </source>
</evidence>
<dbReference type="InterPro" id="IPR009057">
    <property type="entry name" value="Homeodomain-like_sf"/>
</dbReference>
<evidence type="ECO:0000256" key="2">
    <source>
        <dbReference type="ARBA" id="ARBA00023125"/>
    </source>
</evidence>
<proteinExistence type="predicted"/>
<dbReference type="SMART" id="SM00342">
    <property type="entry name" value="HTH_ARAC"/>
    <property type="match status" value="1"/>
</dbReference>
<protein>
    <submittedName>
        <fullName evidence="5">AraC family transcriptional regulator</fullName>
    </submittedName>
</protein>
<dbReference type="EMBL" id="CP042435">
    <property type="protein sequence ID" value="QEC67172.1"/>
    <property type="molecule type" value="Genomic_DNA"/>
</dbReference>
<name>A0A5B8V778_9BACT</name>
<reference evidence="5 6" key="1">
    <citation type="journal article" date="2016" name="Int. J. Syst. Evol. Microbiol.">
        <title>Panacibacter ginsenosidivorans gen. nov., sp. nov., with ginsenoside converting activity isolated from soil of a ginseng field.</title>
        <authorList>
            <person name="Siddiqi M.Z."/>
            <person name="Muhammad Shafi S."/>
            <person name="Choi K.D."/>
            <person name="Im W.T."/>
        </authorList>
    </citation>
    <scope>NUCLEOTIDE SEQUENCE [LARGE SCALE GENOMIC DNA]</scope>
    <source>
        <strain evidence="5 6">Gsoil1550</strain>
    </source>
</reference>
<evidence type="ECO:0000313" key="6">
    <source>
        <dbReference type="Proteomes" id="UP000321533"/>
    </source>
</evidence>
<dbReference type="PROSITE" id="PS01124">
    <property type="entry name" value="HTH_ARAC_FAMILY_2"/>
    <property type="match status" value="1"/>
</dbReference>
<keyword evidence="3" id="KW-0804">Transcription</keyword>
<dbReference type="GO" id="GO:0043565">
    <property type="term" value="F:sequence-specific DNA binding"/>
    <property type="evidence" value="ECO:0007669"/>
    <property type="project" value="InterPro"/>
</dbReference>
<accession>A0A5B8V778</accession>
<dbReference type="Proteomes" id="UP000321533">
    <property type="component" value="Chromosome"/>
</dbReference>
<feature type="domain" description="HTH araC/xylS-type" evidence="4">
    <location>
        <begin position="205"/>
        <end position="303"/>
    </location>
</feature>
<dbReference type="OrthoDB" id="9779074at2"/>
<dbReference type="Pfam" id="PF06719">
    <property type="entry name" value="AraC_N"/>
    <property type="match status" value="1"/>
</dbReference>
<sequence>MKKAALNINKHLQIRKLEQVVENRTAYTLDQAELSIYETHETIRDVAFQFNIPVLASMIRGKKIIHIDDKPSFEFLAGESMILTPGQTCYIDFPEATPQEPVECLKLAISPEKIAAFCSKLNEKYPLTDSLNGWSYNANGSRFVNDAMINQLLNRLVLICTEKNEAKDFFANLVLQELVVRLMQTQARHTLLDNSKKHNTSNRFAHVADYIQKHLQENISVKTLSREAYMSEPHFFRCFKQQFGMSPVDYINEQRIRVAKMMLQAADYSITEISFACGFNNLNYFLKMFKRRTGLTPAQFRKSLHI</sequence>